<evidence type="ECO:0000313" key="6">
    <source>
        <dbReference type="Proteomes" id="UP000243606"/>
    </source>
</evidence>
<dbReference type="Pfam" id="PF00497">
    <property type="entry name" value="SBP_bac_3"/>
    <property type="match status" value="1"/>
</dbReference>
<dbReference type="OrthoDB" id="5457351at2"/>
<evidence type="ECO:0000256" key="3">
    <source>
        <dbReference type="SAM" id="SignalP"/>
    </source>
</evidence>
<dbReference type="InterPro" id="IPR001638">
    <property type="entry name" value="Solute-binding_3/MltF_N"/>
</dbReference>
<feature type="signal peptide" evidence="3">
    <location>
        <begin position="1"/>
        <end position="23"/>
    </location>
</feature>
<dbReference type="Gene3D" id="3.40.190.10">
    <property type="entry name" value="Periplasmic binding protein-like II"/>
    <property type="match status" value="2"/>
</dbReference>
<name>A0A1I3ETX4_9PSED</name>
<evidence type="ECO:0000256" key="1">
    <source>
        <dbReference type="ARBA" id="ARBA00010333"/>
    </source>
</evidence>
<dbReference type="STRING" id="425504.SAMN05216206_1133"/>
<sequence>MPTSLRHLIAALCLMGLSLCAHAQTLRIVSESWAPYVYEEQGTLKGLDYEATQIVLQRLGVEAEWQLLPWKRCLLAVEQGQADAILDIFRTPEREASIIYPDEPMSQIEFVLFYATARPYPFNQLQDLQGLKVGVSAGYWYANRDFRESELFTREPAASHNANLGKLLRDRVDLVINDKRGGIFLTQQMGIQGDVSHHPQVISRDQLYLGLSRRDDMAEFAQRFSHELRHFKREPAYAALSARYNPAAKAQQVSASRNAATR</sequence>
<feature type="chain" id="PRO_5017483528" evidence="3">
    <location>
        <begin position="24"/>
        <end position="262"/>
    </location>
</feature>
<gene>
    <name evidence="5" type="ORF">SAMN05216206_1133</name>
</gene>
<keyword evidence="6" id="KW-1185">Reference proteome</keyword>
<dbReference type="PANTHER" id="PTHR35936:SF25">
    <property type="entry name" value="ABC TRANSPORTER SUBSTRATE-BINDING PROTEIN"/>
    <property type="match status" value="1"/>
</dbReference>
<comment type="similarity">
    <text evidence="1">Belongs to the bacterial solute-binding protein 3 family.</text>
</comment>
<organism evidence="5 6">
    <name type="scientific">Pseudomonas guineae</name>
    <dbReference type="NCBI Taxonomy" id="425504"/>
    <lineage>
        <taxon>Bacteria</taxon>
        <taxon>Pseudomonadati</taxon>
        <taxon>Pseudomonadota</taxon>
        <taxon>Gammaproteobacteria</taxon>
        <taxon>Pseudomonadales</taxon>
        <taxon>Pseudomonadaceae</taxon>
        <taxon>Pseudomonas</taxon>
    </lineage>
</organism>
<evidence type="ECO:0000256" key="2">
    <source>
        <dbReference type="ARBA" id="ARBA00022729"/>
    </source>
</evidence>
<dbReference type="EMBL" id="FOQL01000001">
    <property type="protein sequence ID" value="SFI02419.1"/>
    <property type="molecule type" value="Genomic_DNA"/>
</dbReference>
<dbReference type="Proteomes" id="UP000243606">
    <property type="component" value="Unassembled WGS sequence"/>
</dbReference>
<proteinExistence type="inferred from homology"/>
<dbReference type="RefSeq" id="WP_090240403.1">
    <property type="nucleotide sequence ID" value="NZ_FOQL01000001.1"/>
</dbReference>
<dbReference type="AlphaFoldDB" id="A0A1I3ETX4"/>
<dbReference type="SMART" id="SM00062">
    <property type="entry name" value="PBPb"/>
    <property type="match status" value="1"/>
</dbReference>
<reference evidence="6" key="1">
    <citation type="submission" date="2016-10" db="EMBL/GenBank/DDBJ databases">
        <authorList>
            <person name="Varghese N."/>
            <person name="Submissions S."/>
        </authorList>
    </citation>
    <scope>NUCLEOTIDE SEQUENCE [LARGE SCALE GENOMIC DNA]</scope>
    <source>
        <strain evidence="6">LMG 24016</strain>
    </source>
</reference>
<accession>A0A1I3ETX4</accession>
<evidence type="ECO:0000313" key="5">
    <source>
        <dbReference type="EMBL" id="SFI02419.1"/>
    </source>
</evidence>
<feature type="domain" description="Solute-binding protein family 3/N-terminal" evidence="4">
    <location>
        <begin position="25"/>
        <end position="248"/>
    </location>
</feature>
<keyword evidence="2 3" id="KW-0732">Signal</keyword>
<protein>
    <submittedName>
        <fullName evidence="5">Amino acid ABC transporter substrate-binding protein, PAAT family</fullName>
    </submittedName>
</protein>
<dbReference type="SUPFAM" id="SSF53850">
    <property type="entry name" value="Periplasmic binding protein-like II"/>
    <property type="match status" value="1"/>
</dbReference>
<evidence type="ECO:0000259" key="4">
    <source>
        <dbReference type="SMART" id="SM00062"/>
    </source>
</evidence>
<dbReference type="PANTHER" id="PTHR35936">
    <property type="entry name" value="MEMBRANE-BOUND LYTIC MUREIN TRANSGLYCOSYLASE F"/>
    <property type="match status" value="1"/>
</dbReference>